<evidence type="ECO:0000313" key="1">
    <source>
        <dbReference type="EMBL" id="MBC5846271.1"/>
    </source>
</evidence>
<keyword evidence="2" id="KW-1185">Reference proteome</keyword>
<organism evidence="1 2">
    <name type="scientific">Flavobacterium muglaense</name>
    <dbReference type="NCBI Taxonomy" id="2764716"/>
    <lineage>
        <taxon>Bacteria</taxon>
        <taxon>Pseudomonadati</taxon>
        <taxon>Bacteroidota</taxon>
        <taxon>Flavobacteriia</taxon>
        <taxon>Flavobacteriales</taxon>
        <taxon>Flavobacteriaceae</taxon>
        <taxon>Flavobacterium</taxon>
    </lineage>
</organism>
<dbReference type="AlphaFoldDB" id="A0A923N2G9"/>
<gene>
    <name evidence="1" type="ORF">H8R25_17800</name>
</gene>
<protein>
    <submittedName>
        <fullName evidence="1">Uncharacterized protein</fullName>
    </submittedName>
</protein>
<name>A0A923N2G9_9FLAO</name>
<dbReference type="Proteomes" id="UP000641454">
    <property type="component" value="Unassembled WGS sequence"/>
</dbReference>
<proteinExistence type="predicted"/>
<comment type="caution">
    <text evidence="1">The sequence shown here is derived from an EMBL/GenBank/DDBJ whole genome shotgun (WGS) entry which is preliminary data.</text>
</comment>
<sequence>MTLYSLEEAQYLKDFYSPKVVNQIADKKLALRITSVEIEEIKKDFYDIICKGYFVNNTSIVPKVSIQSIFKSMDLDSPEVALQRRNL</sequence>
<evidence type="ECO:0000313" key="2">
    <source>
        <dbReference type="Proteomes" id="UP000641454"/>
    </source>
</evidence>
<dbReference type="RefSeq" id="WP_187021787.1">
    <property type="nucleotide sequence ID" value="NZ_JACRUK010000096.1"/>
</dbReference>
<dbReference type="EMBL" id="JACRUL010000097">
    <property type="protein sequence ID" value="MBC5846271.1"/>
    <property type="molecule type" value="Genomic_DNA"/>
</dbReference>
<accession>A0A923N2G9</accession>
<reference evidence="1 2" key="1">
    <citation type="submission" date="2020-08" db="EMBL/GenBank/DDBJ databases">
        <title>Description of novel Flavobacterium F-392 isolate.</title>
        <authorList>
            <person name="Saticioglu I.B."/>
            <person name="Duman M."/>
            <person name="Altun S."/>
        </authorList>
    </citation>
    <scope>NUCLEOTIDE SEQUENCE [LARGE SCALE GENOMIC DNA]</scope>
    <source>
        <strain evidence="1 2">F-392</strain>
    </source>
</reference>